<keyword evidence="2" id="KW-1133">Transmembrane helix</keyword>
<sequence>MSIPPPSSLDPAEEPSKAPDPDRLAQGELQLTSAEPEEIDTARPLAGSWHSGFQLLPPPPPEVFAVVRSEDGRMTLTNDALEINGQPFGWRELEGVDVQPVRWLLWFLLGGFTLAGFMLGFLQNWLRTIPAAAGMAAGALLLAFGTRGSNRWRLHRPGQEAVYFALSGSARSWQQLAAEANRRIRLRHDEAAAAAEYWLQSSWNASHAPEASSSSTPDSF</sequence>
<organism evidence="3 4">
    <name type="scientific">Hymenobacter wooponensis</name>
    <dbReference type="NCBI Taxonomy" id="1525360"/>
    <lineage>
        <taxon>Bacteria</taxon>
        <taxon>Pseudomonadati</taxon>
        <taxon>Bacteroidota</taxon>
        <taxon>Cytophagia</taxon>
        <taxon>Cytophagales</taxon>
        <taxon>Hymenobacteraceae</taxon>
        <taxon>Hymenobacter</taxon>
    </lineage>
</organism>
<protein>
    <submittedName>
        <fullName evidence="3">Uncharacterized protein</fullName>
    </submittedName>
</protein>
<name>A0A4Z0MLN5_9BACT</name>
<dbReference type="AlphaFoldDB" id="A0A4Z0MLN5"/>
<evidence type="ECO:0000256" key="1">
    <source>
        <dbReference type="SAM" id="MobiDB-lite"/>
    </source>
</evidence>
<feature type="transmembrane region" description="Helical" evidence="2">
    <location>
        <begin position="103"/>
        <end position="122"/>
    </location>
</feature>
<dbReference type="OrthoDB" id="886670at2"/>
<evidence type="ECO:0000313" key="3">
    <source>
        <dbReference type="EMBL" id="TGD80471.1"/>
    </source>
</evidence>
<keyword evidence="4" id="KW-1185">Reference proteome</keyword>
<comment type="caution">
    <text evidence="3">The sequence shown here is derived from an EMBL/GenBank/DDBJ whole genome shotgun (WGS) entry which is preliminary data.</text>
</comment>
<evidence type="ECO:0000256" key="2">
    <source>
        <dbReference type="SAM" id="Phobius"/>
    </source>
</evidence>
<dbReference type="RefSeq" id="WP_135530620.1">
    <property type="nucleotide sequence ID" value="NZ_SRKZ01000003.1"/>
</dbReference>
<feature type="compositionally biased region" description="Basic and acidic residues" evidence="1">
    <location>
        <begin position="14"/>
        <end position="25"/>
    </location>
</feature>
<keyword evidence="2" id="KW-0812">Transmembrane</keyword>
<gene>
    <name evidence="3" type="ORF">EU557_11595</name>
</gene>
<accession>A0A4Z0MLN5</accession>
<evidence type="ECO:0000313" key="4">
    <source>
        <dbReference type="Proteomes" id="UP000298284"/>
    </source>
</evidence>
<feature type="transmembrane region" description="Helical" evidence="2">
    <location>
        <begin position="128"/>
        <end position="146"/>
    </location>
</feature>
<reference evidence="3 4" key="1">
    <citation type="submission" date="2019-04" db="EMBL/GenBank/DDBJ databases">
        <authorList>
            <person name="Feng G."/>
            <person name="Zhang J."/>
            <person name="Zhu H."/>
        </authorList>
    </citation>
    <scope>NUCLEOTIDE SEQUENCE [LARGE SCALE GENOMIC DNA]</scope>
    <source>
        <strain evidence="3 4">JCM 19491</strain>
    </source>
</reference>
<keyword evidence="2" id="KW-0472">Membrane</keyword>
<proteinExistence type="predicted"/>
<feature type="region of interest" description="Disordered" evidence="1">
    <location>
        <begin position="1"/>
        <end position="27"/>
    </location>
</feature>
<dbReference type="Proteomes" id="UP000298284">
    <property type="component" value="Unassembled WGS sequence"/>
</dbReference>
<dbReference type="EMBL" id="SRKZ01000003">
    <property type="protein sequence ID" value="TGD80471.1"/>
    <property type="molecule type" value="Genomic_DNA"/>
</dbReference>